<evidence type="ECO:0000256" key="3">
    <source>
        <dbReference type="RuleBase" id="RU363034"/>
    </source>
</evidence>
<dbReference type="SMART" id="SM00042">
    <property type="entry name" value="CUB"/>
    <property type="match status" value="1"/>
</dbReference>
<dbReference type="CDD" id="cd00190">
    <property type="entry name" value="Tryp_SPc"/>
    <property type="match status" value="1"/>
</dbReference>
<evidence type="ECO:0000259" key="5">
    <source>
        <dbReference type="PROSITE" id="PS50240"/>
    </source>
</evidence>
<dbReference type="InterPro" id="IPR033116">
    <property type="entry name" value="TRYPSIN_SER"/>
</dbReference>
<dbReference type="Gene3D" id="2.40.10.10">
    <property type="entry name" value="Trypsin-like serine proteases"/>
    <property type="match status" value="1"/>
</dbReference>
<dbReference type="Proteomes" id="UP001321473">
    <property type="component" value="Unassembled WGS sequence"/>
</dbReference>
<evidence type="ECO:0000256" key="1">
    <source>
        <dbReference type="ARBA" id="ARBA00023157"/>
    </source>
</evidence>
<protein>
    <recommendedName>
        <fullName evidence="8">Serine protease</fullName>
    </recommendedName>
</protein>
<dbReference type="InterPro" id="IPR023415">
    <property type="entry name" value="LDLR_class-A_CS"/>
</dbReference>
<dbReference type="PROSITE" id="PS01180">
    <property type="entry name" value="CUB"/>
    <property type="match status" value="1"/>
</dbReference>
<dbReference type="PROSITE" id="PS50240">
    <property type="entry name" value="TRYPSIN_DOM"/>
    <property type="match status" value="1"/>
</dbReference>
<dbReference type="InterPro" id="IPR000859">
    <property type="entry name" value="CUB_dom"/>
</dbReference>
<comment type="caution">
    <text evidence="2">Lacks conserved residue(s) required for the propagation of feature annotation.</text>
</comment>
<evidence type="ECO:0008006" key="8">
    <source>
        <dbReference type="Google" id="ProtNLM"/>
    </source>
</evidence>
<keyword evidence="3" id="KW-0720">Serine protease</keyword>
<comment type="caution">
    <text evidence="6">The sequence shown here is derived from an EMBL/GenBank/DDBJ whole genome shotgun (WGS) entry which is preliminary data.</text>
</comment>
<dbReference type="FunFam" id="2.40.10.10:FF:000181">
    <property type="entry name" value="Chymotrypsinogen A"/>
    <property type="match status" value="1"/>
</dbReference>
<dbReference type="CDD" id="cd00112">
    <property type="entry name" value="LDLa"/>
    <property type="match status" value="1"/>
</dbReference>
<dbReference type="Pfam" id="PF00089">
    <property type="entry name" value="Trypsin"/>
    <property type="match status" value="1"/>
</dbReference>
<dbReference type="InterPro" id="IPR018114">
    <property type="entry name" value="TRYPSIN_HIS"/>
</dbReference>
<dbReference type="PANTHER" id="PTHR24252:SF7">
    <property type="entry name" value="HYALIN"/>
    <property type="match status" value="1"/>
</dbReference>
<gene>
    <name evidence="6" type="ORF">V5799_010385</name>
</gene>
<dbReference type="PRINTS" id="PR00722">
    <property type="entry name" value="CHYMOTRYPSIN"/>
</dbReference>
<dbReference type="EMBL" id="JARKHS020014574">
    <property type="protein sequence ID" value="KAK8775081.1"/>
    <property type="molecule type" value="Genomic_DNA"/>
</dbReference>
<dbReference type="Gene3D" id="2.60.120.290">
    <property type="entry name" value="Spermadhesin, CUB domain"/>
    <property type="match status" value="1"/>
</dbReference>
<dbReference type="SMART" id="SM00020">
    <property type="entry name" value="Tryp_SPc"/>
    <property type="match status" value="1"/>
</dbReference>
<keyword evidence="7" id="KW-1185">Reference proteome</keyword>
<keyword evidence="3" id="KW-0645">Protease</keyword>
<dbReference type="InterPro" id="IPR001254">
    <property type="entry name" value="Trypsin_dom"/>
</dbReference>
<evidence type="ECO:0000313" key="7">
    <source>
        <dbReference type="Proteomes" id="UP001321473"/>
    </source>
</evidence>
<name>A0AAQ4EKB7_AMBAM</name>
<feature type="disulfide bond" evidence="2">
    <location>
        <begin position="157"/>
        <end position="172"/>
    </location>
</feature>
<reference evidence="6 7" key="1">
    <citation type="journal article" date="2023" name="Arcadia Sci">
        <title>De novo assembly of a long-read Amblyomma americanum tick genome.</title>
        <authorList>
            <person name="Chou S."/>
            <person name="Poskanzer K.E."/>
            <person name="Rollins M."/>
            <person name="Thuy-Boun P.S."/>
        </authorList>
    </citation>
    <scope>NUCLEOTIDE SEQUENCE [LARGE SCALE GENOMIC DNA]</scope>
    <source>
        <strain evidence="6">F_SG_1</strain>
        <tissue evidence="6">Salivary glands</tissue>
    </source>
</reference>
<feature type="disulfide bond" evidence="2">
    <location>
        <begin position="145"/>
        <end position="163"/>
    </location>
</feature>
<feature type="domain" description="Peptidase S1" evidence="5">
    <location>
        <begin position="202"/>
        <end position="450"/>
    </location>
</feature>
<feature type="domain" description="CUB" evidence="4">
    <location>
        <begin position="13"/>
        <end position="131"/>
    </location>
</feature>
<proteinExistence type="predicted"/>
<evidence type="ECO:0000259" key="4">
    <source>
        <dbReference type="PROSITE" id="PS01180"/>
    </source>
</evidence>
<dbReference type="InterPro" id="IPR009003">
    <property type="entry name" value="Peptidase_S1_PA"/>
</dbReference>
<dbReference type="PROSITE" id="PS50068">
    <property type="entry name" value="LDLRA_2"/>
    <property type="match status" value="1"/>
</dbReference>
<dbReference type="PROSITE" id="PS00135">
    <property type="entry name" value="TRYPSIN_SER"/>
    <property type="match status" value="1"/>
</dbReference>
<dbReference type="SUPFAM" id="SSF50494">
    <property type="entry name" value="Trypsin-like serine proteases"/>
    <property type="match status" value="1"/>
</dbReference>
<keyword evidence="3" id="KW-0378">Hydrolase</keyword>
<dbReference type="SUPFAM" id="SSF49854">
    <property type="entry name" value="Spermadhesin, CUB domain"/>
    <property type="match status" value="1"/>
</dbReference>
<dbReference type="InterPro" id="IPR043504">
    <property type="entry name" value="Peptidase_S1_PA_chymotrypsin"/>
</dbReference>
<dbReference type="PROSITE" id="PS01209">
    <property type="entry name" value="LDLRA_1"/>
    <property type="match status" value="1"/>
</dbReference>
<dbReference type="InterPro" id="IPR002172">
    <property type="entry name" value="LDrepeatLR_classA_rpt"/>
</dbReference>
<dbReference type="GO" id="GO:0006508">
    <property type="term" value="P:proteolysis"/>
    <property type="evidence" value="ECO:0007669"/>
    <property type="project" value="UniProtKB-KW"/>
</dbReference>
<dbReference type="InterPro" id="IPR001314">
    <property type="entry name" value="Peptidase_S1A"/>
</dbReference>
<dbReference type="Pfam" id="PF00431">
    <property type="entry name" value="CUB"/>
    <property type="match status" value="1"/>
</dbReference>
<dbReference type="InterPro" id="IPR035914">
    <property type="entry name" value="Sperma_CUB_dom_sf"/>
</dbReference>
<dbReference type="SUPFAM" id="SSF57424">
    <property type="entry name" value="LDL receptor-like module"/>
    <property type="match status" value="1"/>
</dbReference>
<sequence>MAATPNFCYAYRCNNRRASGKGFLCHPARKKQRGSPKGVWLHSIGRANFDNGLDSRLCERVRLDFEAFDLETSSQCSTDIVLIRESGSTVRTMCSDVLPKPYLSVSREVTIVFLTDKMKSSRGFRLRFTATNDADLCSSTMQFQCGTAECIPRNQVCNGRFDCPDGSDEKFCSVDRWSQQLVKNATCGTPAVEPSVEMADRIVGGEEAVPHSWPWQVSIQKKNIHPAAHFCGGTLISNELVITAAHCFMHVQPSDVVVKLGSHNLVGNGTGVQIRTLSAYAQHSRFAIHDMTHDVAVLKLSFPVNFTEHVRPVCLPGLGESLPVNTTCYSTGWGATRGSGSAFLLKQARLKVRHFDDACSSIFQIQPRIGRDYLVCAVDESDSAGPCNGDSGGPLVCQLSQPAPSSNWTLVGMTSMGTEVTRSSTLCGMGSSTIWSGVIPNRRWIDRALRSL</sequence>
<dbReference type="InterPro" id="IPR036055">
    <property type="entry name" value="LDL_receptor-like_sf"/>
</dbReference>
<organism evidence="6 7">
    <name type="scientific">Amblyomma americanum</name>
    <name type="common">Lone star tick</name>
    <dbReference type="NCBI Taxonomy" id="6943"/>
    <lineage>
        <taxon>Eukaryota</taxon>
        <taxon>Metazoa</taxon>
        <taxon>Ecdysozoa</taxon>
        <taxon>Arthropoda</taxon>
        <taxon>Chelicerata</taxon>
        <taxon>Arachnida</taxon>
        <taxon>Acari</taxon>
        <taxon>Parasitiformes</taxon>
        <taxon>Ixodida</taxon>
        <taxon>Ixodoidea</taxon>
        <taxon>Ixodidae</taxon>
        <taxon>Amblyomminae</taxon>
        <taxon>Amblyomma</taxon>
    </lineage>
</organism>
<dbReference type="Gene3D" id="4.10.400.10">
    <property type="entry name" value="Low-density Lipoprotein Receptor"/>
    <property type="match status" value="1"/>
</dbReference>
<dbReference type="SMART" id="SM00192">
    <property type="entry name" value="LDLa"/>
    <property type="match status" value="1"/>
</dbReference>
<dbReference type="PANTHER" id="PTHR24252">
    <property type="entry name" value="ACROSIN-RELATED"/>
    <property type="match status" value="1"/>
</dbReference>
<keyword evidence="1 2" id="KW-1015">Disulfide bond</keyword>
<dbReference type="Pfam" id="PF00057">
    <property type="entry name" value="Ldl_recept_a"/>
    <property type="match status" value="1"/>
</dbReference>
<dbReference type="CDD" id="cd00041">
    <property type="entry name" value="CUB"/>
    <property type="match status" value="1"/>
</dbReference>
<accession>A0AAQ4EKB7</accession>
<dbReference type="GO" id="GO:0004252">
    <property type="term" value="F:serine-type endopeptidase activity"/>
    <property type="evidence" value="ECO:0007669"/>
    <property type="project" value="InterPro"/>
</dbReference>
<evidence type="ECO:0000256" key="2">
    <source>
        <dbReference type="PROSITE-ProRule" id="PRU00124"/>
    </source>
</evidence>
<evidence type="ECO:0000313" key="6">
    <source>
        <dbReference type="EMBL" id="KAK8775081.1"/>
    </source>
</evidence>
<dbReference type="AlphaFoldDB" id="A0AAQ4EKB7"/>
<dbReference type="PROSITE" id="PS00134">
    <property type="entry name" value="TRYPSIN_HIS"/>
    <property type="match status" value="1"/>
</dbReference>